<protein>
    <submittedName>
        <fullName evidence="1">Uncharacterized protein</fullName>
    </submittedName>
</protein>
<name>A0ABV0RLL3_9TELE</name>
<comment type="caution">
    <text evidence="1">The sequence shown here is derived from an EMBL/GenBank/DDBJ whole genome shotgun (WGS) entry which is preliminary data.</text>
</comment>
<dbReference type="Proteomes" id="UP001434883">
    <property type="component" value="Unassembled WGS sequence"/>
</dbReference>
<keyword evidence="2" id="KW-1185">Reference proteome</keyword>
<evidence type="ECO:0000313" key="1">
    <source>
        <dbReference type="EMBL" id="MEQ2208342.1"/>
    </source>
</evidence>
<gene>
    <name evidence="1" type="ORF">XENOCAPTIV_025427</name>
</gene>
<proteinExistence type="predicted"/>
<reference evidence="1 2" key="1">
    <citation type="submission" date="2021-06" db="EMBL/GenBank/DDBJ databases">
        <authorList>
            <person name="Palmer J.M."/>
        </authorList>
    </citation>
    <scope>NUCLEOTIDE SEQUENCE [LARGE SCALE GENOMIC DNA]</scope>
    <source>
        <strain evidence="1 2">XC_2019</strain>
        <tissue evidence="1">Muscle</tissue>
    </source>
</reference>
<accession>A0ABV0RLL3</accession>
<dbReference type="EMBL" id="JAHRIN010050474">
    <property type="protein sequence ID" value="MEQ2208342.1"/>
    <property type="molecule type" value="Genomic_DNA"/>
</dbReference>
<evidence type="ECO:0000313" key="2">
    <source>
        <dbReference type="Proteomes" id="UP001434883"/>
    </source>
</evidence>
<sequence length="176" mass="19628">MVGLKVSNSLRHGQWNDALQAVKEAEFDGQPLGVLNAELYTILFSCLQRWGTSSPEEETCKQCVCMRVCVPTLNVEPWPQFASTISSEMTVGGSVYVRQKERCRETLRFGQQLVFRVLTATYLKSTRRSMHTSAFPCLSVKGLREPSKRGKKWPGACWVPLLATGGQGQIKTVRAS</sequence>
<organism evidence="1 2">
    <name type="scientific">Xenoophorus captivus</name>
    <dbReference type="NCBI Taxonomy" id="1517983"/>
    <lineage>
        <taxon>Eukaryota</taxon>
        <taxon>Metazoa</taxon>
        <taxon>Chordata</taxon>
        <taxon>Craniata</taxon>
        <taxon>Vertebrata</taxon>
        <taxon>Euteleostomi</taxon>
        <taxon>Actinopterygii</taxon>
        <taxon>Neopterygii</taxon>
        <taxon>Teleostei</taxon>
        <taxon>Neoteleostei</taxon>
        <taxon>Acanthomorphata</taxon>
        <taxon>Ovalentaria</taxon>
        <taxon>Atherinomorphae</taxon>
        <taxon>Cyprinodontiformes</taxon>
        <taxon>Goodeidae</taxon>
        <taxon>Xenoophorus</taxon>
    </lineage>
</organism>